<evidence type="ECO:0000313" key="2">
    <source>
        <dbReference type="RefSeq" id="XP_073771463.1"/>
    </source>
</evidence>
<accession>A0AC58GP05</accession>
<sequence>MNLTSSKIQLQNGIYFSTYMYQEFATLTKELNLCREQLLEKEEEISELKAERNNTRLLLEHLECLVSRHERSLRMTVVKRQAPPPSGVSSEVEVLKALKSLFEHHKALDEKVRERLRVALERVTTLEGQLSAATQEVVMLRQRKDGRADGDAVDRMDSSKPTWKRLPNGSIDAHDDTSRCLELQELLDKANKELAQNRERIGGLTNRMSELETELATARKDLLKSEELSTKHQRDIREKEDMEERITTLEKRYLAAQRETTSIHDLNDKLENELATKDSLHRQSEEKVRHLQELLELAEQRLQQTMRKAETLPEVEAELAQRVAALTKAEERHGNIEERLRQLEAQLEEKNQELGRARQREKMNEEHNKRLSDTVDRLLTESNERLQLHLKERMAALEDKNALIHDLENSQKQLEEFHHNKERLIGEIEKLRAELDHLKRRSGAFGDGTHPRSHLGSATDLRFSVVEGQGDHYSSTGVIRRAQKGRMVALRDEPTKDWDRSQPSSLRASRTHLMGSDTELSDLDDEDRETIFSSADILSPSGHSDAQTLALMLQEQLDAINEEIRMIQVERESAELRADEIESRVNSGSMDGLNVTLRPRSSIPTSVTALSLASSSPPVSGRSTPKLTSGSTAHELGIMTLPSDLRKHRRRVASPVEAREDKATIKCETSPPSSPRSLRIDQMNFAQLTGSLEDGRGGNKKKGIKSSIGRLFGKKEKARLDQPLSKDGQMTPPVIQDFEMSIGDTMTLSKLGTQAERDRRMKKKHELLEDARRKGLPFAQWDGPTVVSWLELWVGMPAWYVAACRANVKSGAIMSALSDTEIQREIGISNPLHRLKLRLAIQEMVSLTSPSAPLTSRTSSGNVWVTHEEMENMATSTKMDNEEGSWAQTLAYGDMNHEWIGNEWLPSLGLPQYRSYFMECLVDARMLDHLTKKDLRTHLKMVDSFHRASLHYGIMCLKRLNYDRKELERRREDFQHDIKDTLVWTNDQVMQWIQNIGLKEYSNNLLESGVHGALVALDETFDFSSLALILQIPMQNTQARQILEREFNNLLALGTDRRLEECDDKSFRRSPSWRKRFRPRDGQGLGMMPGSFETLPAGFRLNTMSIPHSMTAVSKKQLQPEAGPPAPQRLDPSAVRTYSC</sequence>
<dbReference type="Proteomes" id="UP000000437">
    <property type="component" value="Chromosome 11"/>
</dbReference>
<protein>
    <submittedName>
        <fullName evidence="2">Liprin-alpha-4 isoform X29</fullName>
    </submittedName>
</protein>
<proteinExistence type="predicted"/>
<evidence type="ECO:0000313" key="1">
    <source>
        <dbReference type="Proteomes" id="UP000000437"/>
    </source>
</evidence>
<dbReference type="RefSeq" id="XP_073771463.1">
    <property type="nucleotide sequence ID" value="XM_073915362.1"/>
</dbReference>
<keyword evidence="1" id="KW-1185">Reference proteome</keyword>
<reference evidence="2" key="1">
    <citation type="submission" date="2025-08" db="UniProtKB">
        <authorList>
            <consortium name="RefSeq"/>
        </authorList>
    </citation>
    <scope>IDENTIFICATION</scope>
    <source>
        <strain evidence="2">Tuebingen</strain>
        <tissue evidence="2">Fibroblasts and whole tissue</tissue>
    </source>
</reference>
<gene>
    <name evidence="2" type="primary">ppfia4</name>
    <name evidence="2" type="synonym">ppfia2</name>
    <name evidence="2" type="synonym">zgc:165463</name>
</gene>
<name>A0AC58GP05_DANRE</name>
<organism evidence="1 2">
    <name type="scientific">Danio rerio</name>
    <name type="common">Zebrafish</name>
    <name type="synonym">Brachydanio rerio</name>
    <dbReference type="NCBI Taxonomy" id="7955"/>
    <lineage>
        <taxon>Eukaryota</taxon>
        <taxon>Metazoa</taxon>
        <taxon>Chordata</taxon>
        <taxon>Craniata</taxon>
        <taxon>Vertebrata</taxon>
        <taxon>Euteleostomi</taxon>
        <taxon>Actinopterygii</taxon>
        <taxon>Neopterygii</taxon>
        <taxon>Teleostei</taxon>
        <taxon>Ostariophysi</taxon>
        <taxon>Cypriniformes</taxon>
        <taxon>Danionidae</taxon>
        <taxon>Danioninae</taxon>
        <taxon>Danio</taxon>
    </lineage>
</organism>